<feature type="compositionally biased region" description="Basic and acidic residues" evidence="1">
    <location>
        <begin position="508"/>
        <end position="525"/>
    </location>
</feature>
<feature type="compositionally biased region" description="Basic residues" evidence="1">
    <location>
        <begin position="320"/>
        <end position="332"/>
    </location>
</feature>
<gene>
    <name evidence="2" type="ORF">HYH03_011620</name>
</gene>
<dbReference type="PANTHER" id="PTHR31711">
    <property type="entry name" value="ARGININE AND GLUTAMATE-RICH PROTEIN 1"/>
    <property type="match status" value="1"/>
</dbReference>
<feature type="compositionally biased region" description="Basic and acidic residues" evidence="1">
    <location>
        <begin position="19"/>
        <end position="71"/>
    </location>
</feature>
<sequence>MGSSKRARDASASRSPPRKKSEKDKSSKEKRKDKSKDKGKDRDRDRDRDREKERHEAPAADPEREQKREGQPPEEQPVAEPAKEVAQEQAEEGRKGDGEGPAAKPDGGAGPSAAAAPSRSPSRSPSPSPKKDKAKPAKVKEKEKEKDSRRDKEKALTRRDEDRDRDRDRTRDRDRDYKDRDRDREREDYRSRDRDRDREYRDRDRDRDRSRDRDRDRDRDYRGSRGEYRDRGYDRQASRDYRDRDRDRDRDYRDRDRDREHRSRGGSRRRSPSHSRSPSRSRSRSRGRRHASKSRSRSRSRSPSSSSTTSSRSRSPSRERRSRSRSRSRGRGGSRERDRDAGRDRDRRRPDEARAARDEDEEDERAAAAAAGGEDDGLLSEEALQRKRSELEARLVAEELERRIAAFVEERVAAVLGSEAVQKELQSRLERERRAIEEQVERELVAERERAAREEEARREAIRAQQQELADLEVSRRKEEEAEAQRRKEEEARQLELHLLELQARQAAKKEEEERRKKEEEDHRKQQQLILGKGRKKMSFSLGFKMSQAERWTAEQPAGSKRVLRVPLGSPDDLPHARSAIHFIYSDELDVSSAADVLRVRRVASYLGVEGCTEACDAALLALVRKASAQPLEGLAEVYVCRKLLPDPRGEDPTAAALLDSIRTAGQELLVAYKGTAAEITATGGSKVQLGELLTWAFQDAPGVLNDPATRGRARSLPLSCLEALLSCDAFATDDEASVLVLLAEWLGTNQGTAEDVRKRLCGCIRVCHLNSGYLTGVLPLLSWFPLTRVEHTLLCQSMAVPSGPFRDQFVKQATGADYKWPACWTSGAARPQGNSSVGRVHEWRIAQGNLAEKLRGQAENGGLAVVGAFNGTSGLIYKGFEFYPHLQLKQRQDEAGVFLYCRLPSCLKPSRVPTVVAVASPGNCRLTTWKWAEGSDGTVERKTAHGFTYREWKNCMRVGCGLGFPDALPLLPAPAAAATPGAAAPDPLARWAPYLHEGKISGSLQWLAA</sequence>
<feature type="compositionally biased region" description="Basic and acidic residues" evidence="1">
    <location>
        <begin position="81"/>
        <end position="98"/>
    </location>
</feature>
<feature type="compositionally biased region" description="Basic and acidic residues" evidence="1">
    <location>
        <begin position="1"/>
        <end position="11"/>
    </location>
</feature>
<dbReference type="AlphaFoldDB" id="A0A835XTT5"/>
<reference evidence="2" key="1">
    <citation type="journal article" date="2020" name="bioRxiv">
        <title>Comparative genomics of Chlamydomonas.</title>
        <authorList>
            <person name="Craig R.J."/>
            <person name="Hasan A.R."/>
            <person name="Ness R.W."/>
            <person name="Keightley P.D."/>
        </authorList>
    </citation>
    <scope>NUCLEOTIDE SEQUENCE</scope>
    <source>
        <strain evidence="2">CCAP 11/70</strain>
    </source>
</reference>
<organism evidence="2 3">
    <name type="scientific">Edaphochlamys debaryana</name>
    <dbReference type="NCBI Taxonomy" id="47281"/>
    <lineage>
        <taxon>Eukaryota</taxon>
        <taxon>Viridiplantae</taxon>
        <taxon>Chlorophyta</taxon>
        <taxon>core chlorophytes</taxon>
        <taxon>Chlorophyceae</taxon>
        <taxon>CS clade</taxon>
        <taxon>Chlamydomonadales</taxon>
        <taxon>Chlamydomonadales incertae sedis</taxon>
        <taxon>Edaphochlamys</taxon>
    </lineage>
</organism>
<feature type="compositionally biased region" description="Basic and acidic residues" evidence="1">
    <location>
        <begin position="129"/>
        <end position="263"/>
    </location>
</feature>
<dbReference type="GO" id="GO:0005739">
    <property type="term" value="C:mitochondrion"/>
    <property type="evidence" value="ECO:0007669"/>
    <property type="project" value="TreeGrafter"/>
</dbReference>
<dbReference type="GO" id="GO:0045296">
    <property type="term" value="F:cadherin binding"/>
    <property type="evidence" value="ECO:0007669"/>
    <property type="project" value="TreeGrafter"/>
</dbReference>
<feature type="compositionally biased region" description="Low complexity" evidence="1">
    <location>
        <begin position="100"/>
        <end position="125"/>
    </location>
</feature>
<protein>
    <recommendedName>
        <fullName evidence="4">BACK domain-containing protein</fullName>
    </recommendedName>
</protein>
<feature type="region of interest" description="Disordered" evidence="1">
    <location>
        <begin position="1"/>
        <end position="379"/>
    </location>
</feature>
<feature type="compositionally biased region" description="Low complexity" evidence="1">
    <location>
        <begin position="301"/>
        <end position="314"/>
    </location>
</feature>
<evidence type="ECO:0000313" key="3">
    <source>
        <dbReference type="Proteomes" id="UP000612055"/>
    </source>
</evidence>
<feature type="region of interest" description="Disordered" evidence="1">
    <location>
        <begin position="506"/>
        <end position="528"/>
    </location>
</feature>
<keyword evidence="3" id="KW-1185">Reference proteome</keyword>
<dbReference type="OrthoDB" id="538655at2759"/>
<comment type="caution">
    <text evidence="2">The sequence shown here is derived from an EMBL/GenBank/DDBJ whole genome shotgun (WGS) entry which is preliminary data.</text>
</comment>
<accession>A0A835XTT5</accession>
<proteinExistence type="predicted"/>
<dbReference type="EMBL" id="JAEHOE010000067">
    <property type="protein sequence ID" value="KAG2489991.1"/>
    <property type="molecule type" value="Genomic_DNA"/>
</dbReference>
<name>A0A835XTT5_9CHLO</name>
<evidence type="ECO:0000256" key="1">
    <source>
        <dbReference type="SAM" id="MobiDB-lite"/>
    </source>
</evidence>
<feature type="compositionally biased region" description="Basic residues" evidence="1">
    <location>
        <begin position="264"/>
        <end position="300"/>
    </location>
</feature>
<dbReference type="InterPro" id="IPR033371">
    <property type="entry name" value="ARGLU1"/>
</dbReference>
<dbReference type="Pfam" id="PF15346">
    <property type="entry name" value="ARGLU"/>
    <property type="match status" value="1"/>
</dbReference>
<feature type="compositionally biased region" description="Basic and acidic residues" evidence="1">
    <location>
        <begin position="333"/>
        <end position="357"/>
    </location>
</feature>
<dbReference type="PANTHER" id="PTHR31711:SF1">
    <property type="entry name" value="ARGININE AND GLUTAMATE-RICH PROTEIN 1"/>
    <property type="match status" value="1"/>
</dbReference>
<evidence type="ECO:0000313" key="2">
    <source>
        <dbReference type="EMBL" id="KAG2489991.1"/>
    </source>
</evidence>
<dbReference type="GO" id="GO:0005654">
    <property type="term" value="C:nucleoplasm"/>
    <property type="evidence" value="ECO:0007669"/>
    <property type="project" value="TreeGrafter"/>
</dbReference>
<evidence type="ECO:0008006" key="4">
    <source>
        <dbReference type="Google" id="ProtNLM"/>
    </source>
</evidence>
<dbReference type="Proteomes" id="UP000612055">
    <property type="component" value="Unassembled WGS sequence"/>
</dbReference>